<comment type="caution">
    <text evidence="5">The sequence shown here is derived from an EMBL/GenBank/DDBJ whole genome shotgun (WGS) entry which is preliminary data.</text>
</comment>
<dbReference type="InterPro" id="IPR036291">
    <property type="entry name" value="NAD(P)-bd_dom_sf"/>
</dbReference>
<evidence type="ECO:0000256" key="1">
    <source>
        <dbReference type="ARBA" id="ARBA00006484"/>
    </source>
</evidence>
<evidence type="ECO:0000256" key="4">
    <source>
        <dbReference type="RuleBase" id="RU000363"/>
    </source>
</evidence>
<dbReference type="CDD" id="cd05233">
    <property type="entry name" value="SDR_c"/>
    <property type="match status" value="1"/>
</dbReference>
<dbReference type="HOGENOM" id="CLU_010194_2_1_9"/>
<dbReference type="PRINTS" id="PR00080">
    <property type="entry name" value="SDRFAMILY"/>
</dbReference>
<accession>A0A0F4LH61</accession>
<comment type="similarity">
    <text evidence="1 4">Belongs to the short-chain dehydrogenases/reductases (SDR) family.</text>
</comment>
<dbReference type="Proteomes" id="UP000033531">
    <property type="component" value="Unassembled WGS sequence"/>
</dbReference>
<evidence type="ECO:0008006" key="7">
    <source>
        <dbReference type="Google" id="ProtNLM"/>
    </source>
</evidence>
<dbReference type="RefSeq" id="WP_046324176.1">
    <property type="nucleotide sequence ID" value="NZ_JBHTMT010000011.1"/>
</dbReference>
<keyword evidence="2" id="KW-0521">NADP</keyword>
<dbReference type="PANTHER" id="PTHR43391">
    <property type="entry name" value="RETINOL DEHYDROGENASE-RELATED"/>
    <property type="match status" value="1"/>
</dbReference>
<dbReference type="GO" id="GO:0016491">
    <property type="term" value="F:oxidoreductase activity"/>
    <property type="evidence" value="ECO:0007669"/>
    <property type="project" value="UniProtKB-KW"/>
</dbReference>
<dbReference type="AlphaFoldDB" id="A0A0F4LH61"/>
<dbReference type="EMBL" id="JXLI01000005">
    <property type="protein sequence ID" value="KJY58187.1"/>
    <property type="molecule type" value="Genomic_DNA"/>
</dbReference>
<dbReference type="PATRIC" id="fig|1218507.3.peg.385"/>
<gene>
    <name evidence="5" type="ORF">JF74_02230</name>
</gene>
<sequence length="295" mass="32795">MKVFKNKVALITGAGHGFGRALSLEAAQRGMKLAIADIDKKALNKTENDIKKTGAKVISIPTDVTEEKDIDAMVKKTMAEYREINLLINSAGVAIPGPIWELPTRDWEWILHADLMSQVWALKRVIPIMRKQKGHGDILNVASMAGLITSPLMPAYYATKFAVVGMTEAVEYDLQAEEANVGLHVFCPAFVQTDLYHTEEHRPEKYTDKSDPYYSSEIFKEGQKQAKKDITTGMPLDNVPKIIFKALEDDKFYILTHPGMNPAIVARAKNIPSGKGPDLKALAPFMEETHEIEEG</sequence>
<dbReference type="PRINTS" id="PR00081">
    <property type="entry name" value="GDHRDH"/>
</dbReference>
<organism evidence="5 6">
    <name type="scientific">Lactobacillus melliventris</name>
    <dbReference type="NCBI Taxonomy" id="1218507"/>
    <lineage>
        <taxon>Bacteria</taxon>
        <taxon>Bacillati</taxon>
        <taxon>Bacillota</taxon>
        <taxon>Bacilli</taxon>
        <taxon>Lactobacillales</taxon>
        <taxon>Lactobacillaceae</taxon>
        <taxon>Lactobacillus</taxon>
    </lineage>
</organism>
<evidence type="ECO:0000256" key="3">
    <source>
        <dbReference type="ARBA" id="ARBA00023002"/>
    </source>
</evidence>
<evidence type="ECO:0000313" key="5">
    <source>
        <dbReference type="EMBL" id="KJY58187.1"/>
    </source>
</evidence>
<evidence type="ECO:0000256" key="2">
    <source>
        <dbReference type="ARBA" id="ARBA00022857"/>
    </source>
</evidence>
<evidence type="ECO:0000313" key="6">
    <source>
        <dbReference type="Proteomes" id="UP000033531"/>
    </source>
</evidence>
<dbReference type="STRING" id="1218507.JF74_02230"/>
<dbReference type="Gene3D" id="3.40.50.720">
    <property type="entry name" value="NAD(P)-binding Rossmann-like Domain"/>
    <property type="match status" value="1"/>
</dbReference>
<name>A0A0F4LH61_9LACO</name>
<dbReference type="Pfam" id="PF00106">
    <property type="entry name" value="adh_short"/>
    <property type="match status" value="1"/>
</dbReference>
<dbReference type="OrthoDB" id="9805904at2"/>
<dbReference type="PANTHER" id="PTHR43391:SF14">
    <property type="entry name" value="DEHYDROGENASE_REDUCTASE SDR FAMILY PROTEIN 7-LIKE"/>
    <property type="match status" value="1"/>
</dbReference>
<proteinExistence type="inferred from homology"/>
<protein>
    <recommendedName>
        <fullName evidence="7">Short-chain dehydrogenase</fullName>
    </recommendedName>
</protein>
<dbReference type="SUPFAM" id="SSF51735">
    <property type="entry name" value="NAD(P)-binding Rossmann-fold domains"/>
    <property type="match status" value="1"/>
</dbReference>
<keyword evidence="3" id="KW-0560">Oxidoreductase</keyword>
<dbReference type="InterPro" id="IPR002347">
    <property type="entry name" value="SDR_fam"/>
</dbReference>
<reference evidence="5 6" key="1">
    <citation type="submission" date="2015-01" db="EMBL/GenBank/DDBJ databases">
        <title>Comparative genomics of the lactic acid bacteria isolated from the honey bee gut.</title>
        <authorList>
            <person name="Ellegaard K.M."/>
            <person name="Tamarit D."/>
            <person name="Javelind E."/>
            <person name="Olofsson T."/>
            <person name="Andersson S.G."/>
            <person name="Vasquez A."/>
        </authorList>
    </citation>
    <scope>NUCLEOTIDE SEQUENCE [LARGE SCALE GENOMIC DNA]</scope>
    <source>
        <strain evidence="5 6">Hma8</strain>
    </source>
</reference>